<dbReference type="InterPro" id="IPR027373">
    <property type="entry name" value="RHH_dom"/>
</dbReference>
<dbReference type="Proteomes" id="UP001597102">
    <property type="component" value="Unassembled WGS sequence"/>
</dbReference>
<evidence type="ECO:0000313" key="3">
    <source>
        <dbReference type="Proteomes" id="UP001597102"/>
    </source>
</evidence>
<dbReference type="Gene3D" id="1.10.3990.20">
    <property type="entry name" value="protein bp1543"/>
    <property type="match status" value="1"/>
</dbReference>
<dbReference type="Pfam" id="PF13467">
    <property type="entry name" value="RHH_4"/>
    <property type="match status" value="1"/>
</dbReference>
<gene>
    <name evidence="2" type="ORF">ACFQ2F_11495</name>
</gene>
<accession>A0ABW3JC92</accession>
<evidence type="ECO:0000313" key="2">
    <source>
        <dbReference type="EMBL" id="MFD0987719.1"/>
    </source>
</evidence>
<dbReference type="InterPro" id="IPR038268">
    <property type="entry name" value="RHH_sf"/>
</dbReference>
<name>A0ABW3JC92_9HYPH</name>
<feature type="domain" description="Ribbon-helix-helix" evidence="1">
    <location>
        <begin position="4"/>
        <end position="63"/>
    </location>
</feature>
<proteinExistence type="predicted"/>
<comment type="caution">
    <text evidence="2">The sequence shown here is derived from an EMBL/GenBank/DDBJ whole genome shotgun (WGS) entry which is preliminary data.</text>
</comment>
<sequence>MTSSKRSITIKGHRTSVSVEGEFWEALAEIAGEDGTSVAKLVERIDETRGQKSLSAAIRAFVLVRARGT</sequence>
<keyword evidence="3" id="KW-1185">Reference proteome</keyword>
<evidence type="ECO:0000259" key="1">
    <source>
        <dbReference type="Pfam" id="PF13467"/>
    </source>
</evidence>
<dbReference type="RefSeq" id="WP_379089970.1">
    <property type="nucleotide sequence ID" value="NZ_JBHTJO010000001.1"/>
</dbReference>
<organism evidence="2 3">
    <name type="scientific">Methyloligella solikamskensis</name>
    <dbReference type="NCBI Taxonomy" id="1177756"/>
    <lineage>
        <taxon>Bacteria</taxon>
        <taxon>Pseudomonadati</taxon>
        <taxon>Pseudomonadota</taxon>
        <taxon>Alphaproteobacteria</taxon>
        <taxon>Hyphomicrobiales</taxon>
        <taxon>Hyphomicrobiaceae</taxon>
        <taxon>Methyloligella</taxon>
    </lineage>
</organism>
<reference evidence="3" key="1">
    <citation type="journal article" date="2019" name="Int. J. Syst. Evol. Microbiol.">
        <title>The Global Catalogue of Microorganisms (GCM) 10K type strain sequencing project: providing services to taxonomists for standard genome sequencing and annotation.</title>
        <authorList>
            <consortium name="The Broad Institute Genomics Platform"/>
            <consortium name="The Broad Institute Genome Sequencing Center for Infectious Disease"/>
            <person name="Wu L."/>
            <person name="Ma J."/>
        </authorList>
    </citation>
    <scope>NUCLEOTIDE SEQUENCE [LARGE SCALE GENOMIC DNA]</scope>
    <source>
        <strain evidence="3">CCUG 61697</strain>
    </source>
</reference>
<dbReference type="EMBL" id="JBHTJO010000001">
    <property type="protein sequence ID" value="MFD0987719.1"/>
    <property type="molecule type" value="Genomic_DNA"/>
</dbReference>
<protein>
    <submittedName>
        <fullName evidence="2">Ribbon-helix-helix domain-containing protein</fullName>
    </submittedName>
</protein>